<evidence type="ECO:0008006" key="3">
    <source>
        <dbReference type="Google" id="ProtNLM"/>
    </source>
</evidence>
<feature type="signal peptide" evidence="1">
    <location>
        <begin position="1"/>
        <end position="19"/>
    </location>
</feature>
<feature type="chain" id="PRO_5015662674" description="DUF4220 domain-containing protein" evidence="1">
    <location>
        <begin position="20"/>
        <end position="59"/>
    </location>
</feature>
<dbReference type="Proteomes" id="UP000243499">
    <property type="component" value="Chromosome 9"/>
</dbReference>
<dbReference type="EMBL" id="CM008054">
    <property type="protein sequence ID" value="PVH31136.1"/>
    <property type="molecule type" value="Genomic_DNA"/>
</dbReference>
<accession>A0A2T8I0C7</accession>
<organism evidence="2">
    <name type="scientific">Panicum hallii</name>
    <dbReference type="NCBI Taxonomy" id="206008"/>
    <lineage>
        <taxon>Eukaryota</taxon>
        <taxon>Viridiplantae</taxon>
        <taxon>Streptophyta</taxon>
        <taxon>Embryophyta</taxon>
        <taxon>Tracheophyta</taxon>
        <taxon>Spermatophyta</taxon>
        <taxon>Magnoliopsida</taxon>
        <taxon>Liliopsida</taxon>
        <taxon>Poales</taxon>
        <taxon>Poaceae</taxon>
        <taxon>PACMAD clade</taxon>
        <taxon>Panicoideae</taxon>
        <taxon>Panicodae</taxon>
        <taxon>Paniceae</taxon>
        <taxon>Panicinae</taxon>
        <taxon>Panicum</taxon>
        <taxon>Panicum sect. Panicum</taxon>
    </lineage>
</organism>
<proteinExistence type="predicted"/>
<protein>
    <recommendedName>
        <fullName evidence="3">DUF4220 domain-containing protein</fullName>
    </recommendedName>
</protein>
<evidence type="ECO:0000313" key="2">
    <source>
        <dbReference type="EMBL" id="PVH31136.1"/>
    </source>
</evidence>
<evidence type="ECO:0000256" key="1">
    <source>
        <dbReference type="SAM" id="SignalP"/>
    </source>
</evidence>
<gene>
    <name evidence="2" type="ORF">PAHAL_9G064300</name>
</gene>
<sequence>MLLFGEHTVLIFYCASCFANPFSLTEATYILWPVGIYTCSQALKFKRCGKAKENLRKDV</sequence>
<reference evidence="2" key="1">
    <citation type="submission" date="2018-04" db="EMBL/GenBank/DDBJ databases">
        <title>WGS assembly of Panicum hallii.</title>
        <authorList>
            <person name="Lovell J."/>
            <person name="Jenkins J."/>
            <person name="Lowry D."/>
            <person name="Mamidi S."/>
            <person name="Sreedasyam A."/>
            <person name="Weng X."/>
            <person name="Barry K."/>
            <person name="Bonette J."/>
            <person name="Campitelli B."/>
            <person name="Daum C."/>
            <person name="Gordon S."/>
            <person name="Gould B."/>
            <person name="Lipzen A."/>
            <person name="Macqueen A."/>
            <person name="Palacio-Mejia J."/>
            <person name="Plott C."/>
            <person name="Shakirov E."/>
            <person name="Shu S."/>
            <person name="Yoshinaga Y."/>
            <person name="Zane M."/>
            <person name="Rokhsar D."/>
            <person name="Grimwood J."/>
            <person name="Schmutz J."/>
            <person name="Juenger T."/>
        </authorList>
    </citation>
    <scope>NUCLEOTIDE SEQUENCE [LARGE SCALE GENOMIC DNA]</scope>
    <source>
        <strain evidence="2">FIL2</strain>
    </source>
</reference>
<keyword evidence="1" id="KW-0732">Signal</keyword>
<name>A0A2T8I0C7_9POAL</name>
<dbReference type="AlphaFoldDB" id="A0A2T8I0C7"/>
<dbReference type="Gramene" id="PVH31136">
    <property type="protein sequence ID" value="PVH31136"/>
    <property type="gene ID" value="PAHAL_9G064300"/>
</dbReference>